<evidence type="ECO:0000313" key="2">
    <source>
        <dbReference type="Proteomes" id="UP001187192"/>
    </source>
</evidence>
<dbReference type="EMBL" id="BTGU01000007">
    <property type="protein sequence ID" value="GMN37526.1"/>
    <property type="molecule type" value="Genomic_DNA"/>
</dbReference>
<dbReference type="PANTHER" id="PTHR37705:SF1">
    <property type="entry name" value="TRANSMEMBRANE PROTEIN"/>
    <property type="match status" value="1"/>
</dbReference>
<protein>
    <submittedName>
        <fullName evidence="1">Uncharacterized protein</fullName>
    </submittedName>
</protein>
<dbReference type="Gramene" id="FCD_00014403-RA">
    <property type="protein sequence ID" value="FCD_00014403-RA:cds"/>
    <property type="gene ID" value="FCD_00014403"/>
</dbReference>
<keyword evidence="2" id="KW-1185">Reference proteome</keyword>
<sequence>MVIQRLEMCREMVKMAIQFVMVVAEAVVVVMHQNPALPATNSALTAATPVPFVGFLP</sequence>
<dbReference type="Proteomes" id="UP001187192">
    <property type="component" value="Unassembled WGS sequence"/>
</dbReference>
<proteinExistence type="predicted"/>
<evidence type="ECO:0000313" key="1">
    <source>
        <dbReference type="EMBL" id="GMN37526.1"/>
    </source>
</evidence>
<dbReference type="AlphaFoldDB" id="A0AA88D0A4"/>
<name>A0AA88D0A4_FICCA</name>
<comment type="caution">
    <text evidence="1">The sequence shown here is derived from an EMBL/GenBank/DDBJ whole genome shotgun (WGS) entry which is preliminary data.</text>
</comment>
<gene>
    <name evidence="1" type="ORF">TIFTF001_006891</name>
</gene>
<reference evidence="1" key="1">
    <citation type="submission" date="2023-07" db="EMBL/GenBank/DDBJ databases">
        <title>draft genome sequence of fig (Ficus carica).</title>
        <authorList>
            <person name="Takahashi T."/>
            <person name="Nishimura K."/>
        </authorList>
    </citation>
    <scope>NUCLEOTIDE SEQUENCE</scope>
</reference>
<dbReference type="PANTHER" id="PTHR37705">
    <property type="entry name" value="BNAA08G11710D PROTEIN"/>
    <property type="match status" value="1"/>
</dbReference>
<organism evidence="1 2">
    <name type="scientific">Ficus carica</name>
    <name type="common">Common fig</name>
    <dbReference type="NCBI Taxonomy" id="3494"/>
    <lineage>
        <taxon>Eukaryota</taxon>
        <taxon>Viridiplantae</taxon>
        <taxon>Streptophyta</taxon>
        <taxon>Embryophyta</taxon>
        <taxon>Tracheophyta</taxon>
        <taxon>Spermatophyta</taxon>
        <taxon>Magnoliopsida</taxon>
        <taxon>eudicotyledons</taxon>
        <taxon>Gunneridae</taxon>
        <taxon>Pentapetalae</taxon>
        <taxon>rosids</taxon>
        <taxon>fabids</taxon>
        <taxon>Rosales</taxon>
        <taxon>Moraceae</taxon>
        <taxon>Ficeae</taxon>
        <taxon>Ficus</taxon>
    </lineage>
</organism>
<accession>A0AA88D0A4</accession>